<keyword evidence="3" id="KW-1185">Reference proteome</keyword>
<organism evidence="2 3">
    <name type="scientific">Rhizorhabdus histidinilytica</name>
    <dbReference type="NCBI Taxonomy" id="439228"/>
    <lineage>
        <taxon>Bacteria</taxon>
        <taxon>Pseudomonadati</taxon>
        <taxon>Pseudomonadota</taxon>
        <taxon>Alphaproteobacteria</taxon>
        <taxon>Sphingomonadales</taxon>
        <taxon>Sphingomonadaceae</taxon>
        <taxon>Rhizorhabdus</taxon>
    </lineage>
</organism>
<gene>
    <name evidence="2" type="ORF">SAMN06295920_107121</name>
</gene>
<evidence type="ECO:0000313" key="3">
    <source>
        <dbReference type="Proteomes" id="UP000189818"/>
    </source>
</evidence>
<evidence type="ECO:0000256" key="1">
    <source>
        <dbReference type="SAM" id="MobiDB-lite"/>
    </source>
</evidence>
<feature type="region of interest" description="Disordered" evidence="1">
    <location>
        <begin position="1"/>
        <end position="20"/>
    </location>
</feature>
<dbReference type="AlphaFoldDB" id="A0A1T5EP81"/>
<proteinExistence type="predicted"/>
<name>A0A1T5EP81_9SPHN</name>
<dbReference type="STRING" id="439228.SAMN06295920_107121"/>
<evidence type="ECO:0000313" key="2">
    <source>
        <dbReference type="EMBL" id="SKB85783.1"/>
    </source>
</evidence>
<protein>
    <submittedName>
        <fullName evidence="2">Uncharacterized protein</fullName>
    </submittedName>
</protein>
<dbReference type="EMBL" id="FUYM01000007">
    <property type="protein sequence ID" value="SKB85783.1"/>
    <property type="molecule type" value="Genomic_DNA"/>
</dbReference>
<dbReference type="Proteomes" id="UP000189818">
    <property type="component" value="Unassembled WGS sequence"/>
</dbReference>
<dbReference type="RefSeq" id="WP_079649219.1">
    <property type="nucleotide sequence ID" value="NZ_FUYM01000007.1"/>
</dbReference>
<reference evidence="3" key="1">
    <citation type="submission" date="2017-02" db="EMBL/GenBank/DDBJ databases">
        <authorList>
            <person name="Varghese N."/>
            <person name="Submissions S."/>
        </authorList>
    </citation>
    <scope>NUCLEOTIDE SEQUENCE [LARGE SCALE GENOMIC DNA]</scope>
    <source>
        <strain evidence="3">UM2</strain>
    </source>
</reference>
<sequence>MTTWRDDALDFDPAGGMPPEADHALMEQPEGTELFGENHAFWFFDGEGRAHGYTHVEAFQDFYELRAERFWLTLPDGRIYYSWGDGTRSTRRAPAGSNLVMSCIEPFRHWTIDFFGTMRLSDADELARGRPVEGSRPVVRLHIDVETAAEPWRLGTLGMKDNVFARSFFGEDRYEQLCRFTGWAAIEQEAPIRLSGMAMRTHRRGSRRMAGWHGHSWQTALFPSGRGFGFERFPDRDGPEGRAEPAWSEGYVLDKGRIVPAEILESGWLTALTPKDEAITVRLRAAGREHVIRGRTIATVWRTIQAGRTGDRNVRRFGIWGREGDYVMGQGVTLWDWAGETVYGHTERSTLTTDLLGR</sequence>
<accession>A0A1T5EP81</accession>